<evidence type="ECO:0000256" key="2">
    <source>
        <dbReference type="ARBA" id="ARBA00022630"/>
    </source>
</evidence>
<dbReference type="EMBL" id="CP000478">
    <property type="protein sequence ID" value="ABK19115.1"/>
    <property type="molecule type" value="Genomic_DNA"/>
</dbReference>
<comment type="similarity">
    <text evidence="3">Belongs to the flavoredoxin family.</text>
</comment>
<evidence type="ECO:0000313" key="5">
    <source>
        <dbReference type="EMBL" id="ABK19115.1"/>
    </source>
</evidence>
<evidence type="ECO:0000256" key="3">
    <source>
        <dbReference type="ARBA" id="ARBA00038054"/>
    </source>
</evidence>
<dbReference type="InterPro" id="IPR052174">
    <property type="entry name" value="Flavoredoxin"/>
</dbReference>
<protein>
    <submittedName>
        <fullName evidence="5">Flavin reductase domain protein, FMN-binding</fullName>
    </submittedName>
</protein>
<dbReference type="STRING" id="335543.Sfum_3444"/>
<dbReference type="SMART" id="SM00903">
    <property type="entry name" value="Flavin_Reduct"/>
    <property type="match status" value="1"/>
</dbReference>
<organism evidence="5 6">
    <name type="scientific">Syntrophobacter fumaroxidans (strain DSM 10017 / MPOB)</name>
    <dbReference type="NCBI Taxonomy" id="335543"/>
    <lineage>
        <taxon>Bacteria</taxon>
        <taxon>Pseudomonadati</taxon>
        <taxon>Thermodesulfobacteriota</taxon>
        <taxon>Syntrophobacteria</taxon>
        <taxon>Syntrophobacterales</taxon>
        <taxon>Syntrophobacteraceae</taxon>
        <taxon>Syntrophobacter</taxon>
    </lineage>
</organism>
<dbReference type="SUPFAM" id="SSF50475">
    <property type="entry name" value="FMN-binding split barrel"/>
    <property type="match status" value="1"/>
</dbReference>
<keyword evidence="6" id="KW-1185">Reference proteome</keyword>
<gene>
    <name evidence="5" type="ordered locus">Sfum_3444</name>
</gene>
<dbReference type="AlphaFoldDB" id="A0LNW3"/>
<keyword evidence="2" id="KW-0285">Flavoprotein</keyword>
<dbReference type="GO" id="GO:0016646">
    <property type="term" value="F:oxidoreductase activity, acting on the CH-NH group of donors, NAD or NADP as acceptor"/>
    <property type="evidence" value="ECO:0007669"/>
    <property type="project" value="UniProtKB-ARBA"/>
</dbReference>
<dbReference type="InParanoid" id="A0LNW3"/>
<evidence type="ECO:0000259" key="4">
    <source>
        <dbReference type="SMART" id="SM00903"/>
    </source>
</evidence>
<comment type="cofactor">
    <cofactor evidence="1">
        <name>FMN</name>
        <dbReference type="ChEBI" id="CHEBI:58210"/>
    </cofactor>
</comment>
<dbReference type="PANTHER" id="PTHR43567:SF1">
    <property type="entry name" value="FLAVOREDOXIN"/>
    <property type="match status" value="1"/>
</dbReference>
<evidence type="ECO:0000256" key="1">
    <source>
        <dbReference type="ARBA" id="ARBA00001917"/>
    </source>
</evidence>
<feature type="domain" description="Flavin reductase like" evidence="4">
    <location>
        <begin position="35"/>
        <end position="188"/>
    </location>
</feature>
<dbReference type="Proteomes" id="UP000001784">
    <property type="component" value="Chromosome"/>
</dbReference>
<name>A0LNW3_SYNFM</name>
<dbReference type="KEGG" id="sfu:Sfum_3444"/>
<accession>A0LNW3</accession>
<dbReference type="FunCoup" id="A0LNW3">
    <property type="interactions" value="32"/>
</dbReference>
<dbReference type="eggNOG" id="COG1853">
    <property type="taxonomic scope" value="Bacteria"/>
</dbReference>
<dbReference type="HOGENOM" id="CLU_059021_5_5_7"/>
<dbReference type="Pfam" id="PF01613">
    <property type="entry name" value="Flavin_Reduct"/>
    <property type="match status" value="1"/>
</dbReference>
<reference evidence="5 6" key="1">
    <citation type="submission" date="2006-10" db="EMBL/GenBank/DDBJ databases">
        <title>Complete sequence of Syntrophobacter fumaroxidans MPOB.</title>
        <authorList>
            <consortium name="US DOE Joint Genome Institute"/>
            <person name="Copeland A."/>
            <person name="Lucas S."/>
            <person name="Lapidus A."/>
            <person name="Barry K."/>
            <person name="Detter J.C."/>
            <person name="Glavina del Rio T."/>
            <person name="Hammon N."/>
            <person name="Israni S."/>
            <person name="Pitluck S."/>
            <person name="Goltsman E.G."/>
            <person name="Martinez M."/>
            <person name="Schmutz J."/>
            <person name="Larimer F."/>
            <person name="Land M."/>
            <person name="Hauser L."/>
            <person name="Kyrpides N."/>
            <person name="Kim E."/>
            <person name="Boone D.R."/>
            <person name="Brockman F."/>
            <person name="Culley D."/>
            <person name="Ferry J."/>
            <person name="Gunsalus R."/>
            <person name="McInerney M.J."/>
            <person name="Morrison M."/>
            <person name="Plugge C."/>
            <person name="Rohlin L."/>
            <person name="Scholten J."/>
            <person name="Sieber J."/>
            <person name="Stams A.J.M."/>
            <person name="Worm P."/>
            <person name="Henstra A.M."/>
            <person name="Richardson P."/>
        </authorList>
    </citation>
    <scope>NUCLEOTIDE SEQUENCE [LARGE SCALE GENOMIC DNA]</scope>
    <source>
        <strain evidence="6">DSM 10017 / MPOB</strain>
    </source>
</reference>
<proteinExistence type="inferred from homology"/>
<dbReference type="PANTHER" id="PTHR43567">
    <property type="entry name" value="FLAVOREDOXIN-RELATED-RELATED"/>
    <property type="match status" value="1"/>
</dbReference>
<dbReference type="InterPro" id="IPR002563">
    <property type="entry name" value="Flavin_Rdtase-like_dom"/>
</dbReference>
<dbReference type="InterPro" id="IPR012349">
    <property type="entry name" value="Split_barrel_FMN-bd"/>
</dbReference>
<dbReference type="GO" id="GO:0010181">
    <property type="term" value="F:FMN binding"/>
    <property type="evidence" value="ECO:0007669"/>
    <property type="project" value="InterPro"/>
</dbReference>
<dbReference type="Gene3D" id="2.30.110.10">
    <property type="entry name" value="Electron Transport, Fmn-binding Protein, Chain A"/>
    <property type="match status" value="1"/>
</dbReference>
<sequence>MPGPAGKERLRFPWKAHQPEEEQSVMKKITLGPQTLIYPMPAFLIGADVGGKPNFMTAAWSGICNSSPPMVTAALQHHRYTLKGIRENGTFSLNVPSVDQVKETDYCGIVTGAKEDKVAVCGFKVFYGKLKGAPLIEQCPVNLECRVVHMLNLGSHTLLVGLIEEVHVSEDCVTGGQPDVMKVNPLIYSSGSKKSYCSIGKVVAPAFSIGQEIKKG</sequence>
<evidence type="ECO:0000313" key="6">
    <source>
        <dbReference type="Proteomes" id="UP000001784"/>
    </source>
</evidence>